<sequence length="23" mass="2816">MRLSLRFCFMHWRPDNTGFQLCG</sequence>
<name>A0A0E9UL73_ANGAN</name>
<accession>A0A0E9UL73</accession>
<reference evidence="1" key="1">
    <citation type="submission" date="2014-11" db="EMBL/GenBank/DDBJ databases">
        <authorList>
            <person name="Amaro Gonzalez C."/>
        </authorList>
    </citation>
    <scope>NUCLEOTIDE SEQUENCE</scope>
</reference>
<dbReference type="EMBL" id="GBXM01041983">
    <property type="protein sequence ID" value="JAH66594.1"/>
    <property type="molecule type" value="Transcribed_RNA"/>
</dbReference>
<dbReference type="AlphaFoldDB" id="A0A0E9UL73"/>
<reference evidence="1" key="2">
    <citation type="journal article" date="2015" name="Fish Shellfish Immunol.">
        <title>Early steps in the European eel (Anguilla anguilla)-Vibrio vulnificus interaction in the gills: Role of the RtxA13 toxin.</title>
        <authorList>
            <person name="Callol A."/>
            <person name="Pajuelo D."/>
            <person name="Ebbesson L."/>
            <person name="Teles M."/>
            <person name="MacKenzie S."/>
            <person name="Amaro C."/>
        </authorList>
    </citation>
    <scope>NUCLEOTIDE SEQUENCE</scope>
</reference>
<protein>
    <submittedName>
        <fullName evidence="1">Uncharacterized protein</fullName>
    </submittedName>
</protein>
<proteinExistence type="predicted"/>
<organism evidence="1">
    <name type="scientific">Anguilla anguilla</name>
    <name type="common">European freshwater eel</name>
    <name type="synonym">Muraena anguilla</name>
    <dbReference type="NCBI Taxonomy" id="7936"/>
    <lineage>
        <taxon>Eukaryota</taxon>
        <taxon>Metazoa</taxon>
        <taxon>Chordata</taxon>
        <taxon>Craniata</taxon>
        <taxon>Vertebrata</taxon>
        <taxon>Euteleostomi</taxon>
        <taxon>Actinopterygii</taxon>
        <taxon>Neopterygii</taxon>
        <taxon>Teleostei</taxon>
        <taxon>Anguilliformes</taxon>
        <taxon>Anguillidae</taxon>
        <taxon>Anguilla</taxon>
    </lineage>
</organism>
<evidence type="ECO:0000313" key="1">
    <source>
        <dbReference type="EMBL" id="JAH66594.1"/>
    </source>
</evidence>